<dbReference type="AlphaFoldDB" id="A0A1A8BDZ7"/>
<name>A0A1A8BDZ7_NOTKA</name>
<reference evidence="1" key="1">
    <citation type="submission" date="2016-05" db="EMBL/GenBank/DDBJ databases">
        <authorList>
            <person name="Lavstsen T."/>
            <person name="Jespersen J.S."/>
        </authorList>
    </citation>
    <scope>NUCLEOTIDE SEQUENCE</scope>
    <source>
        <tissue evidence="1">Brain</tissue>
    </source>
</reference>
<protein>
    <submittedName>
        <fullName evidence="1">Abelson helper integration site 1</fullName>
    </submittedName>
</protein>
<gene>
    <name evidence="1" type="primary">AHI1</name>
</gene>
<proteinExistence type="predicted"/>
<organism evidence="1">
    <name type="scientific">Nothobranchius kadleci</name>
    <name type="common">African annual killifish</name>
    <dbReference type="NCBI Taxonomy" id="1051664"/>
    <lineage>
        <taxon>Eukaryota</taxon>
        <taxon>Metazoa</taxon>
        <taxon>Chordata</taxon>
        <taxon>Craniata</taxon>
        <taxon>Vertebrata</taxon>
        <taxon>Euteleostomi</taxon>
        <taxon>Actinopterygii</taxon>
        <taxon>Neopterygii</taxon>
        <taxon>Teleostei</taxon>
        <taxon>Neoteleostei</taxon>
        <taxon>Acanthomorphata</taxon>
        <taxon>Ovalentaria</taxon>
        <taxon>Atherinomorphae</taxon>
        <taxon>Cyprinodontiformes</taxon>
        <taxon>Nothobranchiidae</taxon>
        <taxon>Nothobranchius</taxon>
    </lineage>
</organism>
<sequence length="47" mass="5439">RVSVWCCFLSLWFLSFHAHISRYLLRLVPLGSLGFSLSQLFRTPNLG</sequence>
<evidence type="ECO:0000313" key="1">
    <source>
        <dbReference type="EMBL" id="SBP64866.1"/>
    </source>
</evidence>
<dbReference type="EMBL" id="HADZ01000925">
    <property type="protein sequence ID" value="SBP64866.1"/>
    <property type="molecule type" value="Transcribed_RNA"/>
</dbReference>
<accession>A0A1A8BDZ7</accession>
<feature type="non-terminal residue" evidence="1">
    <location>
        <position position="1"/>
    </location>
</feature>
<reference evidence="1" key="2">
    <citation type="submission" date="2016-06" db="EMBL/GenBank/DDBJ databases">
        <title>The genome of a short-lived fish provides insights into sex chromosome evolution and the genetic control of aging.</title>
        <authorList>
            <person name="Reichwald K."/>
            <person name="Felder M."/>
            <person name="Petzold A."/>
            <person name="Koch P."/>
            <person name="Groth M."/>
            <person name="Platzer M."/>
        </authorList>
    </citation>
    <scope>NUCLEOTIDE SEQUENCE</scope>
    <source>
        <tissue evidence="1">Brain</tissue>
    </source>
</reference>